<feature type="compositionally biased region" description="Basic and acidic residues" evidence="2">
    <location>
        <begin position="65"/>
        <end position="81"/>
    </location>
</feature>
<dbReference type="InterPro" id="IPR051375">
    <property type="entry name" value="Tuftelin_GRINL1A/MYZAP/CCD68"/>
</dbReference>
<evidence type="ECO:0000256" key="2">
    <source>
        <dbReference type="SAM" id="MobiDB-lite"/>
    </source>
</evidence>
<dbReference type="PANTHER" id="PTHR23171">
    <property type="entry name" value="GDOWN1"/>
    <property type="match status" value="1"/>
</dbReference>
<dbReference type="AlphaFoldDB" id="A0AAN9DLN3"/>
<keyword evidence="4" id="KW-1185">Reference proteome</keyword>
<evidence type="ECO:0008006" key="5">
    <source>
        <dbReference type="Google" id="ProtNLM"/>
    </source>
</evidence>
<dbReference type="PANTHER" id="PTHR23171:SF3">
    <property type="entry name" value="COILED-COIL DOMAIN-CONTAINING PROTEIN 68"/>
    <property type="match status" value="1"/>
</dbReference>
<comment type="caution">
    <text evidence="3">The sequence shown here is derived from an EMBL/GenBank/DDBJ whole genome shotgun (WGS) entry which is preliminary data.</text>
</comment>
<reference evidence="3 4" key="1">
    <citation type="submission" date="2024-02" db="EMBL/GenBank/DDBJ databases">
        <title>Chromosome-level genome assembly of the Eurasian Minnow (Phoxinus phoxinus).</title>
        <authorList>
            <person name="Oriowo T.O."/>
            <person name="Martin S."/>
            <person name="Stange M."/>
            <person name="Chrysostomakis Y."/>
            <person name="Brown T."/>
            <person name="Winkler S."/>
            <person name="Kukowka S."/>
            <person name="Myers E.W."/>
            <person name="Bohne A."/>
        </authorList>
    </citation>
    <scope>NUCLEOTIDE SEQUENCE [LARGE SCALE GENOMIC DNA]</scope>
    <source>
        <strain evidence="3">ZFMK-TIS-60720</strain>
        <tissue evidence="3">Whole Organism</tissue>
    </source>
</reference>
<gene>
    <name evidence="3" type="ORF">R3I93_000364</name>
</gene>
<evidence type="ECO:0000256" key="1">
    <source>
        <dbReference type="SAM" id="Coils"/>
    </source>
</evidence>
<organism evidence="3 4">
    <name type="scientific">Phoxinus phoxinus</name>
    <name type="common">Eurasian minnow</name>
    <dbReference type="NCBI Taxonomy" id="58324"/>
    <lineage>
        <taxon>Eukaryota</taxon>
        <taxon>Metazoa</taxon>
        <taxon>Chordata</taxon>
        <taxon>Craniata</taxon>
        <taxon>Vertebrata</taxon>
        <taxon>Euteleostomi</taxon>
        <taxon>Actinopterygii</taxon>
        <taxon>Neopterygii</taxon>
        <taxon>Teleostei</taxon>
        <taxon>Ostariophysi</taxon>
        <taxon>Cypriniformes</taxon>
        <taxon>Leuciscidae</taxon>
        <taxon>Phoxininae</taxon>
        <taxon>Phoxinus</taxon>
    </lineage>
</organism>
<evidence type="ECO:0000313" key="4">
    <source>
        <dbReference type="Proteomes" id="UP001364617"/>
    </source>
</evidence>
<dbReference type="EMBL" id="JAYKXH010000001">
    <property type="protein sequence ID" value="KAK7176073.1"/>
    <property type="molecule type" value="Genomic_DNA"/>
</dbReference>
<accession>A0AAN9DLN3</accession>
<sequence>MLKNGMTGAMRTTTTTELPDLNERRIRRLRLTLRPEDNPKTQNEPGSSGEKLVNGSWKKKNGLMQRERPPGRESPQQEEKPVTNGISREQLAQHGPRVYGVVHSTGSNHQQEVMARDWSASHLRDEMKYIREVRDSLEKVRERMYGQFGGMQQSVQKLSQELKAANSHKRFLESEVRTRSAAMDSFDQMNSSLLTANIDLQKSLLESCHNRVGNRDEMRSLRSSLEKTEEKLKETERQLTAAQAENHSLKHQVETSQEAKTQALKELSAKLKREYEEQLQEQQRTYREEIEALQAQLDDYMSRLEEAEKNAQIAEAKIAERDLRITEVERLLNCMAQEKGDLIKRLVECEQRLRGLDQIDHVDKAAAEQSEQLKGEATELRERIKHLNDMVFSQQRKVKAMIEEVETLRAKVAQKDMFIAELLDRIAIVECENNELEDKLKYFMSVQRASETKVVTRDVGVGCDLTVRSEEPVYVAPFQPTPLSPTPRSSSRLSNSLLKYTPGQYSTMLRSSVVHTQETTSCTTQTATLSSSYVQTSNEDGKSESPPTSELSSATSPRARTSPSQIYTPFMKLMEMSAKMNID</sequence>
<name>A0AAN9DLN3_9TELE</name>
<feature type="region of interest" description="Disordered" evidence="2">
    <location>
        <begin position="1"/>
        <end position="83"/>
    </location>
</feature>
<feature type="compositionally biased region" description="Low complexity" evidence="2">
    <location>
        <begin position="519"/>
        <end position="532"/>
    </location>
</feature>
<dbReference type="SUPFAM" id="SSF57997">
    <property type="entry name" value="Tropomyosin"/>
    <property type="match status" value="1"/>
</dbReference>
<dbReference type="Proteomes" id="UP001364617">
    <property type="component" value="Unassembled WGS sequence"/>
</dbReference>
<feature type="region of interest" description="Disordered" evidence="2">
    <location>
        <begin position="519"/>
        <end position="565"/>
    </location>
</feature>
<evidence type="ECO:0000313" key="3">
    <source>
        <dbReference type="EMBL" id="KAK7176073.1"/>
    </source>
</evidence>
<feature type="compositionally biased region" description="Polar residues" evidence="2">
    <location>
        <begin position="545"/>
        <end position="565"/>
    </location>
</feature>
<dbReference type="GO" id="GO:0035556">
    <property type="term" value="P:intracellular signal transduction"/>
    <property type="evidence" value="ECO:0007669"/>
    <property type="project" value="TreeGrafter"/>
</dbReference>
<proteinExistence type="predicted"/>
<feature type="coiled-coil region" evidence="1">
    <location>
        <begin position="215"/>
        <end position="324"/>
    </location>
</feature>
<keyword evidence="1" id="KW-0175">Coiled coil</keyword>
<protein>
    <recommendedName>
        <fullName evidence="5">Myocardial zonula adherens protein</fullName>
    </recommendedName>
</protein>